<reference evidence="3" key="1">
    <citation type="journal article" date="2023" name="Commun. Biol.">
        <title>Genome analysis of Parmales, the sister group of diatoms, reveals the evolutionary specialization of diatoms from phago-mixotrophs to photoautotrophs.</title>
        <authorList>
            <person name="Ban H."/>
            <person name="Sato S."/>
            <person name="Yoshikawa S."/>
            <person name="Yamada K."/>
            <person name="Nakamura Y."/>
            <person name="Ichinomiya M."/>
            <person name="Sato N."/>
            <person name="Blanc-Mathieu R."/>
            <person name="Endo H."/>
            <person name="Kuwata A."/>
            <person name="Ogata H."/>
        </authorList>
    </citation>
    <scope>NUCLEOTIDE SEQUENCE [LARGE SCALE GENOMIC DNA]</scope>
</reference>
<organism evidence="2 3">
    <name type="scientific">Triparma columacea</name>
    <dbReference type="NCBI Taxonomy" id="722753"/>
    <lineage>
        <taxon>Eukaryota</taxon>
        <taxon>Sar</taxon>
        <taxon>Stramenopiles</taxon>
        <taxon>Ochrophyta</taxon>
        <taxon>Bolidophyceae</taxon>
        <taxon>Parmales</taxon>
        <taxon>Triparmaceae</taxon>
        <taxon>Triparma</taxon>
    </lineage>
</organism>
<comment type="caution">
    <text evidence="2">The sequence shown here is derived from an EMBL/GenBank/DDBJ whole genome shotgun (WGS) entry which is preliminary data.</text>
</comment>
<protein>
    <submittedName>
        <fullName evidence="2">Uncharacterized protein</fullName>
    </submittedName>
</protein>
<feature type="compositionally biased region" description="Acidic residues" evidence="1">
    <location>
        <begin position="103"/>
        <end position="115"/>
    </location>
</feature>
<dbReference type="AlphaFoldDB" id="A0A9W7L6E4"/>
<evidence type="ECO:0000313" key="3">
    <source>
        <dbReference type="Proteomes" id="UP001165065"/>
    </source>
</evidence>
<evidence type="ECO:0000313" key="2">
    <source>
        <dbReference type="EMBL" id="GMI33393.1"/>
    </source>
</evidence>
<gene>
    <name evidence="2" type="ORF">TrCOL_g5358</name>
</gene>
<evidence type="ECO:0000256" key="1">
    <source>
        <dbReference type="SAM" id="MobiDB-lite"/>
    </source>
</evidence>
<keyword evidence="3" id="KW-1185">Reference proteome</keyword>
<feature type="region of interest" description="Disordered" evidence="1">
    <location>
        <begin position="1"/>
        <end position="44"/>
    </location>
</feature>
<dbReference type="Proteomes" id="UP001165065">
    <property type="component" value="Unassembled WGS sequence"/>
</dbReference>
<feature type="compositionally biased region" description="Basic and acidic residues" evidence="1">
    <location>
        <begin position="16"/>
        <end position="41"/>
    </location>
</feature>
<feature type="region of interest" description="Disordered" evidence="1">
    <location>
        <begin position="100"/>
        <end position="123"/>
    </location>
</feature>
<dbReference type="EMBL" id="BRYA01000031">
    <property type="protein sequence ID" value="GMI33393.1"/>
    <property type="molecule type" value="Genomic_DNA"/>
</dbReference>
<proteinExistence type="predicted"/>
<sequence>MEALGRIARKVGGGREGTEKGAEEDSQEKTADKTRTPERNADTFNPLYHAKIEEDKTKGVPNVLLLEAVAVLGVENVGLEEGGGREWIKEVIMCYSVDKDQEGGEEEGGEEDEDDGKGLNGTLNSLDESFMEGIEEMLGVTQTGGGVVEGTEFVPRKMPPRQLCRKVASDPELHPAFVEVFLGPSDLWRGRSTGDMGAGETSEVGSLVGGIARRWVEGMVKEGEGEEDVKSFVERNAYFIAHEEEGAWKRMICKELAKRKMHGAVEAIVGAFPMKEDALGVLVREGAGIMGDTELMRMVADEVEEGEFMEGLWVKEFVEFRGEDGEGFLRELAAARMGTVGDAALVEAVCKMGGEGLLEMAKKGVVREPWWIECVMTQAMEGGNEQVVEVVGVQGGGAWEVCFKGLEWLGDKRIERGERGVVALMVELEAGEGAGEEGGAVERWVLCRKGKENFDEVLKEAVEVVGGKRGIELLNTHWGGRRADLVEILRELLTKSTEGDEGMGIGKAWDKIRMRESGAAVEKIKATGWNNVPPSPLGVIKKVKGRQLGGQAEGESKGIGQEGSGEGEGAWDLVMRGIIK</sequence>
<accession>A0A9W7L6E4</accession>
<name>A0A9W7L6E4_9STRA</name>